<feature type="region of interest" description="Disordered" evidence="4">
    <location>
        <begin position="644"/>
        <end position="707"/>
    </location>
</feature>
<dbReference type="InterPro" id="IPR005522">
    <property type="entry name" value="IPK"/>
</dbReference>
<dbReference type="SUPFAM" id="SSF69322">
    <property type="entry name" value="Tricorn protease domain 2"/>
    <property type="match status" value="1"/>
</dbReference>
<feature type="compositionally biased region" description="Polar residues" evidence="4">
    <location>
        <begin position="768"/>
        <end position="783"/>
    </location>
</feature>
<feature type="region of interest" description="Disordered" evidence="4">
    <location>
        <begin position="352"/>
        <end position="474"/>
    </location>
</feature>
<feature type="region of interest" description="Disordered" evidence="4">
    <location>
        <begin position="755"/>
        <end position="783"/>
    </location>
</feature>
<dbReference type="Pfam" id="PF03770">
    <property type="entry name" value="IPK"/>
    <property type="match status" value="1"/>
</dbReference>
<feature type="compositionally biased region" description="Polar residues" evidence="4">
    <location>
        <begin position="512"/>
        <end position="551"/>
    </location>
</feature>
<feature type="region of interest" description="Disordered" evidence="4">
    <location>
        <begin position="1312"/>
        <end position="1390"/>
    </location>
</feature>
<feature type="region of interest" description="Disordered" evidence="4">
    <location>
        <begin position="155"/>
        <end position="181"/>
    </location>
</feature>
<evidence type="ECO:0000256" key="4">
    <source>
        <dbReference type="SAM" id="MobiDB-lite"/>
    </source>
</evidence>
<dbReference type="EMBL" id="JAJVDC020000013">
    <property type="protein sequence ID" value="KAL1634934.1"/>
    <property type="molecule type" value="Genomic_DNA"/>
</dbReference>
<accession>A0ABR3T5T4</accession>
<feature type="region of interest" description="Disordered" evidence="4">
    <location>
        <begin position="491"/>
        <end position="575"/>
    </location>
</feature>
<feature type="compositionally biased region" description="Basic residues" evidence="4">
    <location>
        <begin position="811"/>
        <end position="825"/>
    </location>
</feature>
<feature type="region of interest" description="Disordered" evidence="4">
    <location>
        <begin position="1"/>
        <end position="20"/>
    </location>
</feature>
<name>A0ABR3T5T4_9PEZI</name>
<evidence type="ECO:0000256" key="1">
    <source>
        <dbReference type="ARBA" id="ARBA00007374"/>
    </source>
</evidence>
<dbReference type="PANTHER" id="PTHR22746:SF10">
    <property type="entry name" value="GUANINE NUCLEOTIDE EXCHANGE FACTOR SUBUNIT RIC1"/>
    <property type="match status" value="1"/>
</dbReference>
<feature type="region of interest" description="Disordered" evidence="4">
    <location>
        <begin position="884"/>
        <end position="996"/>
    </location>
</feature>
<feature type="compositionally biased region" description="Basic and acidic residues" evidence="4">
    <location>
        <begin position="927"/>
        <end position="950"/>
    </location>
</feature>
<dbReference type="Proteomes" id="UP001521116">
    <property type="component" value="Unassembled WGS sequence"/>
</dbReference>
<comment type="caution">
    <text evidence="5">The sequence shown here is derived from an EMBL/GenBank/DDBJ whole genome shotgun (WGS) entry which is preliminary data.</text>
</comment>
<dbReference type="PANTHER" id="PTHR22746">
    <property type="entry name" value="RAB6A-GEF COMPLEX PARTNER PROTEIN 1"/>
    <property type="match status" value="1"/>
</dbReference>
<keyword evidence="2" id="KW-0808">Transferase</keyword>
<feature type="region of interest" description="Disordered" evidence="4">
    <location>
        <begin position="237"/>
        <end position="336"/>
    </location>
</feature>
<evidence type="ECO:0000313" key="5">
    <source>
        <dbReference type="EMBL" id="KAL1634934.1"/>
    </source>
</evidence>
<feature type="compositionally biased region" description="Basic and acidic residues" evidence="4">
    <location>
        <begin position="158"/>
        <end position="181"/>
    </location>
</feature>
<feature type="compositionally biased region" description="Basic and acidic residues" evidence="4">
    <location>
        <begin position="241"/>
        <end position="278"/>
    </location>
</feature>
<feature type="compositionally biased region" description="Polar residues" evidence="4">
    <location>
        <begin position="966"/>
        <end position="986"/>
    </location>
</feature>
<feature type="region of interest" description="Disordered" evidence="4">
    <location>
        <begin position="2357"/>
        <end position="2385"/>
    </location>
</feature>
<feature type="compositionally biased region" description="Basic and acidic residues" evidence="4">
    <location>
        <begin position="1182"/>
        <end position="1194"/>
    </location>
</feature>
<feature type="compositionally biased region" description="Polar residues" evidence="4">
    <location>
        <begin position="358"/>
        <end position="368"/>
    </location>
</feature>
<proteinExistence type="inferred from homology"/>
<dbReference type="Pfam" id="PF25440">
    <property type="entry name" value="Beta-prop_RIC1_2nd"/>
    <property type="match status" value="1"/>
</dbReference>
<feature type="compositionally biased region" description="Basic residues" evidence="4">
    <location>
        <begin position="561"/>
        <end position="573"/>
    </location>
</feature>
<evidence type="ECO:0000313" key="6">
    <source>
        <dbReference type="Proteomes" id="UP001521116"/>
    </source>
</evidence>
<dbReference type="GO" id="GO:0016301">
    <property type="term" value="F:kinase activity"/>
    <property type="evidence" value="ECO:0007669"/>
    <property type="project" value="UniProtKB-KW"/>
</dbReference>
<organism evidence="5 6">
    <name type="scientific">Neofusicoccum ribis</name>
    <dbReference type="NCBI Taxonomy" id="45134"/>
    <lineage>
        <taxon>Eukaryota</taxon>
        <taxon>Fungi</taxon>
        <taxon>Dikarya</taxon>
        <taxon>Ascomycota</taxon>
        <taxon>Pezizomycotina</taxon>
        <taxon>Dothideomycetes</taxon>
        <taxon>Dothideomycetes incertae sedis</taxon>
        <taxon>Botryosphaeriales</taxon>
        <taxon>Botryosphaeriaceae</taxon>
        <taxon>Neofusicoccum</taxon>
    </lineage>
</organism>
<protein>
    <submittedName>
        <fullName evidence="5">Inositol polyphosphate kinase kcs1</fullName>
    </submittedName>
</protein>
<dbReference type="Gene3D" id="2.130.10.10">
    <property type="entry name" value="YVTN repeat-like/Quinoprotein amine dehydrogenase"/>
    <property type="match status" value="1"/>
</dbReference>
<dbReference type="SUPFAM" id="SSF56104">
    <property type="entry name" value="SAICAR synthase-like"/>
    <property type="match status" value="1"/>
</dbReference>
<feature type="compositionally biased region" description="Polar residues" evidence="4">
    <location>
        <begin position="430"/>
        <end position="439"/>
    </location>
</feature>
<gene>
    <name evidence="5" type="primary">KCS1</name>
    <name evidence="5" type="ORF">SLS56_002015</name>
</gene>
<keyword evidence="6" id="KW-1185">Reference proteome</keyword>
<evidence type="ECO:0000256" key="3">
    <source>
        <dbReference type="ARBA" id="ARBA00022777"/>
    </source>
</evidence>
<feature type="compositionally biased region" description="Polar residues" evidence="4">
    <location>
        <begin position="29"/>
        <end position="52"/>
    </location>
</feature>
<dbReference type="InterPro" id="IPR040096">
    <property type="entry name" value="Ric1"/>
</dbReference>
<feature type="region of interest" description="Disordered" evidence="4">
    <location>
        <begin position="29"/>
        <end position="65"/>
    </location>
</feature>
<feature type="compositionally biased region" description="Polar residues" evidence="4">
    <location>
        <begin position="2357"/>
        <end position="2368"/>
    </location>
</feature>
<dbReference type="InterPro" id="IPR015943">
    <property type="entry name" value="WD40/YVTN_repeat-like_dom_sf"/>
</dbReference>
<comment type="similarity">
    <text evidence="1">Belongs to the inositol phosphokinase (IPK) family.</text>
</comment>
<sequence>MRRTAPLSLESLYPAAGPQLSERDSIFATNYITTDSPADSPSLQPRPESSSGPADPQEQDQPHAMAEVSPMRKLVDPPLLRQAHHHHLYSPANASSPLDHSTFAHEYHKLKHNSASLHNDDPQLHLSGHFITQILGSGRTEPTTQQDTTPAFAVAVDSPHDRSDSPRETTPAHDSLDADERVRYRSWREGKPILSMTAQQTVKEATNTRVDKKIEATLPKAEPNPVAARSRKASHYLGLFKENEAAQEQKKRDERAKERPSEATIAEGRDEAATDPEARTPAAEQIGDKVGTPIRDDRRPDASISPRKSLLPLDPISNRRRTEVEEEATSISAQPHGIPLSLLEEIRNFHNLTPGAQRGTSFSRSLPTAESERSKPSSARPTSDAPGNELADYFGAAHVPQEDKAGGTDDDDESEREHISSALYFPHRQLTPTKTTPDQLSPVREDAPLQKLPSRTSTHGFPAGWRDKETTPTPDEVQISLQTQDEQKYLHGDLKPQPQSPEAEHHRLVSESDYTVSCSGSEYESWDESAQSTQGYDSATEELGTTPTQVSYKREVTSAPKPHHHHHHHRRHQQTAPLGAVELKPYDHQVGGHSTVYRFSRRAVCKQLNNRENEFYETVERNHPDLLDFLPRYIGVLNVTYRKAPKKRKATKDSKDQEHGMNNGAKTSELEAHAKPTSETAPAESEHSTKPAGSTSENQPRLVSHSQQLTPAVPQVIFENNMHIIPDNLFRLPPRVTTPRPHTGDASLLSQQYRRHQSMDATHHSGKHSTGTSPTRPELKQASSWGATMVNNKLREQVLKEVFTPPTIHHHIRHDRNHHSLPGRKRGLETNGLPGASHHTRRGSADVATRRETLLDDGGSPRKQVLRSEAERHLSNMLAGESRSLERFPSLPQLKGLDSAKDVAKDTIPTKQRQPRRRHSGGGLRRRPNEIDSGERGNLEYHEEDGYGGDREDDVFAMDEDKKPEATNQSSAPAELAQSEQTNGQLEPNGGTGTMLPAPVTNPRLTNPPMVEDPQNPKEAMQPDERVQHFILLEDLTAGMSRPCVLDLKMGTRQYGVEANEKKQRSQRRKCQMTTSRELGVRVCGMQVWNMKTQSYIFEDKYFGRDLKAGKEFQDALTRFFFDGHGYTSATKHIPVILEKISTLERMIRRLPGYRFYASSLLMLYDRGDGPVETSSSASRHASQDQDGKSAFEQEKKAKSEIKLKIVDFANCVTAEDELPEDVSCPPSDPNGVDKGYLRGLRTLRMYFQRIWRDMNEDKGYVERGECEGLRHGEGELGHGMILEGWEDGPIVDEDSGNKAMFWPIGSPRVYATSQRQLPPERRITSDDGVNSRPPPAAVNGKHHEPESAHAAQLRPADDDAERDATVTQGPNGSAPQTSSAANGSLQGNDAETDVDGEIIALRVARNGQLFATITRSTLTIWQTKPTAVLASVLRSPASLQTYGPNVSLLLRPDSAIFVVQTALGYLITYSLASDPTSRVYRQQFDPNAHGHSRRHSISGNRVHATADRFAGPGEGGGIQDVSIRFRMVIRVDAGIAKALALDDELVVATAKPAAIQCIRWAPDSQGNQTSTELLSKMTWLSKKTTVVDIVHDRPMNLYAWVMSDGKAYAVQKLPPSSTDAQASKALFKGYCFHEPETEDAYAVKAAINARFSLVAIGCANGEIHVYTARDYDGHVPLSHKLQTGLTSASSGNLMFLTYSPDGYCLFAGYEKGWMMWSVYGKPGASSFTATRFMSENNDESWLLSVRDGFWVGGGSEMVLLGRNDNRLWLLEMARSAVAGCFSSANVSRSLLQTNAGFMIYRGYDMPDLTAISAEVSLWHHVQVPSPYLVDQWPIRSAVISADGRYVAVAGRRGLAHYSVTSGRWKTFDDPDMENEFTVRGGMCWHQHVLIAAVEANNSYELRIYSREKDLDNNKVMHKERLPAPIVLIAPSGDDSLLVYTYDNILYHYIINVANSSVRIVQVGQIALHGIIRAPPRVRALSWILPEDQLDHGDPSQDVAVATILFLVDGKLVLLQPTTTEDGVLKYEMRIIAQNVEYYALMRDHPSFKLADDEDYLPPSPSANLPNNSLQGHDLRDSLWYFDGQDMKLWIDAQDVLVSAALELGRELPATVSIPVDFYPLSPLLNKGIIFGVESDLVQRRDISFAYFRFTTRHLLYFPHALEILLHDVLDDEVDTSPPPEQALLPSVLSFLSSFPQYLDIVVQCTRKTEVRSWRTLFAHLPPPQELFEESLQRGSLKTAGGYLLVLHTFEELSSSSHQLIRLLQRAKNEQAWDLCKELARFLMALDESGDTLREALELAELTSPTEGGTKRPAGSGFMFEESRHAISRNSGRNGSSRIGDIGIGIGGIDLAAGSNSSIGSRSPASATANGDDRSSSGAAAAVDAGAAGAEVGNDDFFATGFG</sequence>
<evidence type="ECO:0000256" key="2">
    <source>
        <dbReference type="ARBA" id="ARBA00022679"/>
    </source>
</evidence>
<feature type="compositionally biased region" description="Polar residues" evidence="4">
    <location>
        <begin position="1366"/>
        <end position="1390"/>
    </location>
</feature>
<keyword evidence="3 5" id="KW-0418">Kinase</keyword>
<feature type="compositionally biased region" description="Polar residues" evidence="4">
    <location>
        <begin position="691"/>
        <end position="707"/>
    </location>
</feature>
<feature type="compositionally biased region" description="Low complexity" evidence="4">
    <location>
        <begin position="2376"/>
        <end position="2385"/>
    </location>
</feature>
<feature type="region of interest" description="Disordered" evidence="4">
    <location>
        <begin position="811"/>
        <end position="868"/>
    </location>
</feature>
<reference evidence="5 6" key="1">
    <citation type="submission" date="2024-02" db="EMBL/GenBank/DDBJ databases">
        <title>De novo assembly and annotation of 12 fungi associated with fruit tree decline syndrome in Ontario, Canada.</title>
        <authorList>
            <person name="Sulman M."/>
            <person name="Ellouze W."/>
            <person name="Ilyukhin E."/>
        </authorList>
    </citation>
    <scope>NUCLEOTIDE SEQUENCE [LARGE SCALE GENOMIC DNA]</scope>
    <source>
        <strain evidence="5 6">M1-105</strain>
    </source>
</reference>
<feature type="region of interest" description="Disordered" evidence="4">
    <location>
        <begin position="1173"/>
        <end position="1194"/>
    </location>
</feature>
<feature type="compositionally biased region" description="Basic residues" evidence="4">
    <location>
        <begin position="913"/>
        <end position="926"/>
    </location>
</feature>
<dbReference type="Gene3D" id="3.30.470.160">
    <property type="entry name" value="Inositol polyphosphate kinase"/>
    <property type="match status" value="1"/>
</dbReference>
<dbReference type="InterPro" id="IPR038286">
    <property type="entry name" value="IPK_sf"/>
</dbReference>